<dbReference type="PROSITE" id="PS50011">
    <property type="entry name" value="PROTEIN_KINASE_DOM"/>
    <property type="match status" value="1"/>
</dbReference>
<comment type="similarity">
    <text evidence="5">Belongs to the protein kinase superfamily. Ser/Thr protein kinase family. GCN2 subfamily.</text>
</comment>
<dbReference type="Gramene" id="ABO98202">
    <property type="protein sequence ID" value="ABO98202"/>
    <property type="gene ID" value="OSTLU_46744"/>
</dbReference>
<dbReference type="InterPro" id="IPR011009">
    <property type="entry name" value="Kinase-like_dom_sf"/>
</dbReference>
<dbReference type="PROSITE" id="PS00108">
    <property type="entry name" value="PROTEIN_KINASE_ST"/>
    <property type="match status" value="1"/>
</dbReference>
<dbReference type="OMA" id="MEHCACG"/>
<evidence type="ECO:0000256" key="1">
    <source>
        <dbReference type="ARBA" id="ARBA00022679"/>
    </source>
</evidence>
<evidence type="ECO:0000313" key="9">
    <source>
        <dbReference type="Proteomes" id="UP000001568"/>
    </source>
</evidence>
<dbReference type="GeneID" id="5004144"/>
<feature type="compositionally biased region" description="Basic and acidic residues" evidence="6">
    <location>
        <begin position="1"/>
        <end position="11"/>
    </location>
</feature>
<gene>
    <name evidence="8" type="ORF">OSTLU_46744</name>
</gene>
<protein>
    <recommendedName>
        <fullName evidence="7">Protein kinase domain-containing protein</fullName>
    </recommendedName>
</protein>
<dbReference type="GO" id="GO:0005737">
    <property type="term" value="C:cytoplasm"/>
    <property type="evidence" value="ECO:0007669"/>
    <property type="project" value="TreeGrafter"/>
</dbReference>
<evidence type="ECO:0000259" key="7">
    <source>
        <dbReference type="PROSITE" id="PS50011"/>
    </source>
</evidence>
<dbReference type="Gene3D" id="1.10.510.10">
    <property type="entry name" value="Transferase(Phosphotransferase) domain 1"/>
    <property type="match status" value="1"/>
</dbReference>
<keyword evidence="3" id="KW-0418">Kinase</keyword>
<evidence type="ECO:0000313" key="8">
    <source>
        <dbReference type="EMBL" id="ABO98202.1"/>
    </source>
</evidence>
<sequence>MFRVFGRDIGKPPRGGGGLFNSFGSQREGSGSEGMNDLSSSWGSRNEREFGSSLSRMNSLAETKVLTSTLLVRQTSVSSDAVFEFDEHFQYEQQIGSSQNSEVWLVTSKTSGRAFVVKKCLHAFTTDAQRAKLRREVEAAALLPEHPNIVRYFRSWQKEQLFYIQMEHCACGSLSSVLARLPQGNLIAELDVWRLAAQVASGLAFMHAHKIIHLDIKPDNIYIDVHGTCKIGDLGLAYVQDAGWDWEEGDGGYVAPELLNMLGSDAPAPSADVFSLGVTLYEAASGLRFPRGATPRASLPPLPEGRSAELARLVDGCLATDPDQRATAQDVATFAQETVALLEQNAAR</sequence>
<dbReference type="GO" id="GO:0005634">
    <property type="term" value="C:nucleus"/>
    <property type="evidence" value="ECO:0007669"/>
    <property type="project" value="TreeGrafter"/>
</dbReference>
<dbReference type="RefSeq" id="XP_001419909.1">
    <property type="nucleotide sequence ID" value="XM_001419872.1"/>
</dbReference>
<dbReference type="Gene3D" id="3.30.200.20">
    <property type="entry name" value="Phosphorylase Kinase, domain 1"/>
    <property type="match status" value="1"/>
</dbReference>
<keyword evidence="9" id="KW-1185">Reference proteome</keyword>
<dbReference type="KEGG" id="olu:OSTLU_46744"/>
<organism evidence="8 9">
    <name type="scientific">Ostreococcus lucimarinus (strain CCE9901)</name>
    <dbReference type="NCBI Taxonomy" id="436017"/>
    <lineage>
        <taxon>Eukaryota</taxon>
        <taxon>Viridiplantae</taxon>
        <taxon>Chlorophyta</taxon>
        <taxon>Mamiellophyceae</taxon>
        <taxon>Mamiellales</taxon>
        <taxon>Bathycoccaceae</taxon>
        <taxon>Ostreococcus</taxon>
    </lineage>
</organism>
<evidence type="ECO:0000256" key="2">
    <source>
        <dbReference type="ARBA" id="ARBA00022741"/>
    </source>
</evidence>
<keyword evidence="2" id="KW-0547">Nucleotide-binding</keyword>
<dbReference type="eggNOG" id="KOG0601">
    <property type="taxonomic scope" value="Eukaryota"/>
</dbReference>
<accession>A4S3F2</accession>
<dbReference type="SMART" id="SM00220">
    <property type="entry name" value="S_TKc"/>
    <property type="match status" value="1"/>
</dbReference>
<evidence type="ECO:0000256" key="4">
    <source>
        <dbReference type="ARBA" id="ARBA00022840"/>
    </source>
</evidence>
<dbReference type="EMBL" id="CP000590">
    <property type="protein sequence ID" value="ABO98202.1"/>
    <property type="molecule type" value="Genomic_DNA"/>
</dbReference>
<evidence type="ECO:0000256" key="3">
    <source>
        <dbReference type="ARBA" id="ARBA00022777"/>
    </source>
</evidence>
<evidence type="ECO:0000256" key="5">
    <source>
        <dbReference type="ARBA" id="ARBA00037982"/>
    </source>
</evidence>
<dbReference type="SUPFAM" id="SSF56112">
    <property type="entry name" value="Protein kinase-like (PK-like)"/>
    <property type="match status" value="1"/>
</dbReference>
<reference evidence="8 9" key="1">
    <citation type="journal article" date="2007" name="Proc. Natl. Acad. Sci. U.S.A.">
        <title>The tiny eukaryote Ostreococcus provides genomic insights into the paradox of plankton speciation.</title>
        <authorList>
            <person name="Palenik B."/>
            <person name="Grimwood J."/>
            <person name="Aerts A."/>
            <person name="Rouze P."/>
            <person name="Salamov A."/>
            <person name="Putnam N."/>
            <person name="Dupont C."/>
            <person name="Jorgensen R."/>
            <person name="Derelle E."/>
            <person name="Rombauts S."/>
            <person name="Zhou K."/>
            <person name="Otillar R."/>
            <person name="Merchant S.S."/>
            <person name="Podell S."/>
            <person name="Gaasterland T."/>
            <person name="Napoli C."/>
            <person name="Gendler K."/>
            <person name="Manuell A."/>
            <person name="Tai V."/>
            <person name="Vallon O."/>
            <person name="Piganeau G."/>
            <person name="Jancek S."/>
            <person name="Heijde M."/>
            <person name="Jabbari K."/>
            <person name="Bowler C."/>
            <person name="Lohr M."/>
            <person name="Robbens S."/>
            <person name="Werner G."/>
            <person name="Dubchak I."/>
            <person name="Pazour G.J."/>
            <person name="Ren Q."/>
            <person name="Paulsen I."/>
            <person name="Delwiche C."/>
            <person name="Schmutz J."/>
            <person name="Rokhsar D."/>
            <person name="Van de Peer Y."/>
            <person name="Moreau H."/>
            <person name="Grigoriev I.V."/>
        </authorList>
    </citation>
    <scope>NUCLEOTIDE SEQUENCE [LARGE SCALE GENOMIC DNA]</scope>
    <source>
        <strain evidence="8 9">CCE9901</strain>
    </source>
</reference>
<dbReference type="STRING" id="436017.A4S3F2"/>
<dbReference type="HOGENOM" id="CLU_040231_0_0_1"/>
<feature type="domain" description="Protein kinase" evidence="7">
    <location>
        <begin position="89"/>
        <end position="339"/>
    </location>
</feature>
<name>A4S3F2_OSTLU</name>
<dbReference type="AlphaFoldDB" id="A4S3F2"/>
<dbReference type="InterPro" id="IPR050339">
    <property type="entry name" value="CC_SR_Kinase"/>
</dbReference>
<dbReference type="Proteomes" id="UP000001568">
    <property type="component" value="Chromosome 10"/>
</dbReference>
<proteinExistence type="inferred from homology"/>
<dbReference type="InterPro" id="IPR008271">
    <property type="entry name" value="Ser/Thr_kinase_AS"/>
</dbReference>
<dbReference type="PANTHER" id="PTHR11042">
    <property type="entry name" value="EUKARYOTIC TRANSLATION INITIATION FACTOR 2-ALPHA KINASE EIF2-ALPHA KINASE -RELATED"/>
    <property type="match status" value="1"/>
</dbReference>
<dbReference type="Pfam" id="PF00069">
    <property type="entry name" value="Pkinase"/>
    <property type="match status" value="1"/>
</dbReference>
<dbReference type="PANTHER" id="PTHR11042:SF189">
    <property type="entry name" value="PROTEIN KINASE DOMAIN-CONTAINING PROTEIN"/>
    <property type="match status" value="1"/>
</dbReference>
<keyword evidence="1" id="KW-0808">Transferase</keyword>
<dbReference type="InterPro" id="IPR000719">
    <property type="entry name" value="Prot_kinase_dom"/>
</dbReference>
<feature type="region of interest" description="Disordered" evidence="6">
    <location>
        <begin position="1"/>
        <end position="44"/>
    </location>
</feature>
<evidence type="ECO:0000256" key="6">
    <source>
        <dbReference type="SAM" id="MobiDB-lite"/>
    </source>
</evidence>
<dbReference type="OrthoDB" id="5337378at2759"/>
<dbReference type="GO" id="GO:0005524">
    <property type="term" value="F:ATP binding"/>
    <property type="evidence" value="ECO:0007669"/>
    <property type="project" value="UniProtKB-KW"/>
</dbReference>
<dbReference type="GO" id="GO:0004672">
    <property type="term" value="F:protein kinase activity"/>
    <property type="evidence" value="ECO:0007669"/>
    <property type="project" value="InterPro"/>
</dbReference>
<keyword evidence="4" id="KW-0067">ATP-binding</keyword>